<sequence length="84" mass="9942">MEFGVSFSFVNAILILSLVFYKKVFSFSMLWRFNLWIVKLSHGTTHSNRIFRSSSVLQKKNVYSSFFKIVFPCMEKKDSLKLFN</sequence>
<evidence type="ECO:0000256" key="1">
    <source>
        <dbReference type="SAM" id="Phobius"/>
    </source>
</evidence>
<keyword evidence="1" id="KW-0472">Membrane</keyword>
<keyword evidence="1" id="KW-1133">Transmembrane helix</keyword>
<reference evidence="3" key="2">
    <citation type="journal article" date="2008" name="Nucleic Acids Res.">
        <title>The rice annotation project database (RAP-DB): 2008 update.</title>
        <authorList>
            <consortium name="The rice annotation project (RAP)"/>
        </authorList>
    </citation>
    <scope>GENOME REANNOTATION</scope>
    <source>
        <strain evidence="3">cv. Nipponbare</strain>
    </source>
</reference>
<feature type="transmembrane region" description="Helical" evidence="1">
    <location>
        <begin position="6"/>
        <end position="25"/>
    </location>
</feature>
<dbReference type="Gramene" id="Os01t0939800-01">
    <property type="protein sequence ID" value="Os01t0939800-01"/>
    <property type="gene ID" value="Os01g0939800"/>
</dbReference>
<reference evidence="2 3" key="1">
    <citation type="journal article" date="2005" name="Nature">
        <title>The map-based sequence of the rice genome.</title>
        <authorList>
            <consortium name="International rice genome sequencing project (IRGSP)"/>
            <person name="Matsumoto T."/>
            <person name="Wu J."/>
            <person name="Kanamori H."/>
            <person name="Katayose Y."/>
            <person name="Fujisawa M."/>
            <person name="Namiki N."/>
            <person name="Mizuno H."/>
            <person name="Yamamoto K."/>
            <person name="Antonio B.A."/>
            <person name="Baba T."/>
            <person name="Sakata K."/>
            <person name="Nagamura Y."/>
            <person name="Aoki H."/>
            <person name="Arikawa K."/>
            <person name="Arita K."/>
            <person name="Bito T."/>
            <person name="Chiden Y."/>
            <person name="Fujitsuka N."/>
            <person name="Fukunaka R."/>
            <person name="Hamada M."/>
            <person name="Harada C."/>
            <person name="Hayashi A."/>
            <person name="Hijishita S."/>
            <person name="Honda M."/>
            <person name="Hosokawa S."/>
            <person name="Ichikawa Y."/>
            <person name="Idonuma A."/>
            <person name="Iijima M."/>
            <person name="Ikeda M."/>
            <person name="Ikeno M."/>
            <person name="Ito K."/>
            <person name="Ito S."/>
            <person name="Ito T."/>
            <person name="Ito Y."/>
            <person name="Ito Y."/>
            <person name="Iwabuchi A."/>
            <person name="Kamiya K."/>
            <person name="Karasawa W."/>
            <person name="Kurita K."/>
            <person name="Katagiri S."/>
            <person name="Kikuta A."/>
            <person name="Kobayashi H."/>
            <person name="Kobayashi N."/>
            <person name="Machita K."/>
            <person name="Maehara T."/>
            <person name="Masukawa M."/>
            <person name="Mizubayashi T."/>
            <person name="Mukai Y."/>
            <person name="Nagasaki H."/>
            <person name="Nagata Y."/>
            <person name="Naito S."/>
            <person name="Nakashima M."/>
            <person name="Nakama Y."/>
            <person name="Nakamichi Y."/>
            <person name="Nakamura M."/>
            <person name="Meguro A."/>
            <person name="Negishi M."/>
            <person name="Ohta I."/>
            <person name="Ohta T."/>
            <person name="Okamoto M."/>
            <person name="Ono N."/>
            <person name="Saji S."/>
            <person name="Sakaguchi M."/>
            <person name="Sakai K."/>
            <person name="Shibata M."/>
            <person name="Shimokawa T."/>
            <person name="Song J."/>
            <person name="Takazaki Y."/>
            <person name="Terasawa K."/>
            <person name="Tsugane M."/>
            <person name="Tsuji K."/>
            <person name="Ueda S."/>
            <person name="Waki K."/>
            <person name="Yamagata H."/>
            <person name="Yamamoto M."/>
            <person name="Yamamoto S."/>
            <person name="Yamane H."/>
            <person name="Yoshiki S."/>
            <person name="Yoshihara R."/>
            <person name="Yukawa K."/>
            <person name="Zhong H."/>
            <person name="Yano M."/>
            <person name="Yuan Q."/>
            <person name="Ouyang S."/>
            <person name="Liu J."/>
            <person name="Jones K.M."/>
            <person name="Gansberger K."/>
            <person name="Moffat K."/>
            <person name="Hill J."/>
            <person name="Bera J."/>
            <person name="Fadrosh D."/>
            <person name="Jin S."/>
            <person name="Johri S."/>
            <person name="Kim M."/>
            <person name="Overton L."/>
            <person name="Reardon M."/>
            <person name="Tsitrin T."/>
            <person name="Vuong H."/>
            <person name="Weaver B."/>
            <person name="Ciecko A."/>
            <person name="Tallon L."/>
            <person name="Jackson J."/>
            <person name="Pai G."/>
            <person name="Aken S.V."/>
            <person name="Utterback T."/>
            <person name="Reidmuller S."/>
            <person name="Feldblyum T."/>
            <person name="Hsiao J."/>
            <person name="Zismann V."/>
            <person name="Iobst S."/>
            <person name="de Vazeille A.R."/>
            <person name="Buell C.R."/>
            <person name="Ying K."/>
            <person name="Li Y."/>
            <person name="Lu T."/>
            <person name="Huang Y."/>
            <person name="Zhao Q."/>
            <person name="Feng Q."/>
            <person name="Zhang L."/>
            <person name="Zhu J."/>
            <person name="Weng Q."/>
            <person name="Mu J."/>
            <person name="Lu Y."/>
            <person name="Fan D."/>
            <person name="Liu Y."/>
            <person name="Guan J."/>
            <person name="Zhang Y."/>
            <person name="Yu S."/>
            <person name="Liu X."/>
            <person name="Zhang Y."/>
            <person name="Hong G."/>
            <person name="Han B."/>
            <person name="Choisne N."/>
            <person name="Demange N."/>
            <person name="Orjeda G."/>
            <person name="Samain S."/>
            <person name="Cattolico L."/>
            <person name="Pelletier E."/>
            <person name="Couloux A."/>
            <person name="Segurens B."/>
            <person name="Wincker P."/>
            <person name="D'Hont A."/>
            <person name="Scarpelli C."/>
            <person name="Weissenbach J."/>
            <person name="Salanoubat M."/>
            <person name="Quetier F."/>
            <person name="Yu Y."/>
            <person name="Kim H.R."/>
            <person name="Rambo T."/>
            <person name="Currie J."/>
            <person name="Collura K."/>
            <person name="Luo M."/>
            <person name="Yang T."/>
            <person name="Ammiraju J.S.S."/>
            <person name="Engler F."/>
            <person name="Soderlund C."/>
            <person name="Wing R.A."/>
            <person name="Palmer L.E."/>
            <person name="de la Bastide M."/>
            <person name="Spiegel L."/>
            <person name="Nascimento L."/>
            <person name="Zutavern T."/>
            <person name="O'Shaughnessy A."/>
            <person name="Dike S."/>
            <person name="Dedhia N."/>
            <person name="Preston R."/>
            <person name="Balija V."/>
            <person name="McCombie W.R."/>
            <person name="Chow T."/>
            <person name="Chen H."/>
            <person name="Chung M."/>
            <person name="Chen C."/>
            <person name="Shaw J."/>
            <person name="Wu H."/>
            <person name="Hsiao K."/>
            <person name="Chao Y."/>
            <person name="Chu M."/>
            <person name="Cheng C."/>
            <person name="Hour A."/>
            <person name="Lee P."/>
            <person name="Lin S."/>
            <person name="Lin Y."/>
            <person name="Liou J."/>
            <person name="Liu S."/>
            <person name="Hsing Y."/>
            <person name="Raghuvanshi S."/>
            <person name="Mohanty A."/>
            <person name="Bharti A.K."/>
            <person name="Gaur A."/>
            <person name="Gupta V."/>
            <person name="Kumar D."/>
            <person name="Ravi V."/>
            <person name="Vij S."/>
            <person name="Kapur A."/>
            <person name="Khurana P."/>
            <person name="Khurana P."/>
            <person name="Khurana J.P."/>
            <person name="Tyagi A.K."/>
            <person name="Gaikwad K."/>
            <person name="Singh A."/>
            <person name="Dalal V."/>
            <person name="Srivastava S."/>
            <person name="Dixit A."/>
            <person name="Pal A.K."/>
            <person name="Ghazi I.A."/>
            <person name="Yadav M."/>
            <person name="Pandit A."/>
            <person name="Bhargava A."/>
            <person name="Sureshbabu K."/>
            <person name="Batra K."/>
            <person name="Sharma T.R."/>
            <person name="Mohapatra T."/>
            <person name="Singh N.K."/>
            <person name="Messing J."/>
            <person name="Nelson A.B."/>
            <person name="Fuks G."/>
            <person name="Kavchok S."/>
            <person name="Keizer G."/>
            <person name="Linton E."/>
            <person name="Llaca V."/>
            <person name="Song R."/>
            <person name="Tanyolac B."/>
            <person name="Young S."/>
            <person name="Ho-Il K."/>
            <person name="Hahn J.H."/>
            <person name="Sangsakoo G."/>
            <person name="Vanavichit A."/>
            <person name="de Mattos Luiz.A.T."/>
            <person name="Zimmer P.D."/>
            <person name="Malone G."/>
            <person name="Dellagostin O."/>
            <person name="de Oliveira A.C."/>
            <person name="Bevan M."/>
            <person name="Bancroft I."/>
            <person name="Minx P."/>
            <person name="Cordum H."/>
            <person name="Wilson R."/>
            <person name="Cheng Z."/>
            <person name="Jin W."/>
            <person name="Jiang J."/>
            <person name="Leong S.A."/>
            <person name="Iwama H."/>
            <person name="Gojobori T."/>
            <person name="Itoh T."/>
            <person name="Niimura Y."/>
            <person name="Fujii Y."/>
            <person name="Habara T."/>
            <person name="Sakai H."/>
            <person name="Sato Y."/>
            <person name="Wilson G."/>
            <person name="Kumar K."/>
            <person name="McCouch S."/>
            <person name="Juretic N."/>
            <person name="Hoen D."/>
            <person name="Wright S."/>
            <person name="Bruskiewich R."/>
            <person name="Bureau T."/>
            <person name="Miyao A."/>
            <person name="Hirochika H."/>
            <person name="Nishikawa T."/>
            <person name="Kadowaki K."/>
            <person name="Sugiura M."/>
            <person name="Burr B."/>
            <person name="Sasaki T."/>
        </authorList>
    </citation>
    <scope>NUCLEOTIDE SEQUENCE [LARGE SCALE GENOMIC DNA]</scope>
    <source>
        <strain evidence="3">cv. Nipponbare</strain>
    </source>
</reference>
<dbReference type="AlphaFoldDB" id="A0A0P0VCM4"/>
<organism evidence="2 3">
    <name type="scientific">Oryza sativa subsp. japonica</name>
    <name type="common">Rice</name>
    <dbReference type="NCBI Taxonomy" id="39947"/>
    <lineage>
        <taxon>Eukaryota</taxon>
        <taxon>Viridiplantae</taxon>
        <taxon>Streptophyta</taxon>
        <taxon>Embryophyta</taxon>
        <taxon>Tracheophyta</taxon>
        <taxon>Spermatophyta</taxon>
        <taxon>Magnoliopsida</taxon>
        <taxon>Liliopsida</taxon>
        <taxon>Poales</taxon>
        <taxon>Poaceae</taxon>
        <taxon>BOP clade</taxon>
        <taxon>Oryzoideae</taxon>
        <taxon>Oryzeae</taxon>
        <taxon>Oryzinae</taxon>
        <taxon>Oryza</taxon>
        <taxon>Oryza sativa</taxon>
    </lineage>
</organism>
<dbReference type="EMBL" id="AP008207">
    <property type="protein sequence ID" value="BAF07266.1"/>
    <property type="molecule type" value="Genomic_DNA"/>
</dbReference>
<accession>A0A0P0VCM4</accession>
<gene>
    <name evidence="2" type="ordered locus">Os01g0939800</name>
</gene>
<proteinExistence type="predicted"/>
<protein>
    <submittedName>
        <fullName evidence="2">Os01g0939800 protein</fullName>
    </submittedName>
</protein>
<name>A0A0P0VCM4_ORYSJ</name>
<evidence type="ECO:0000313" key="3">
    <source>
        <dbReference type="Proteomes" id="UP000000763"/>
    </source>
</evidence>
<evidence type="ECO:0000313" key="2">
    <source>
        <dbReference type="EMBL" id="BAF07266.1"/>
    </source>
</evidence>
<dbReference type="KEGG" id="dosa:Os01g0939800"/>
<keyword evidence="1" id="KW-0812">Transmembrane</keyword>
<dbReference type="Proteomes" id="UP000000763">
    <property type="component" value="Chromosome 1"/>
</dbReference>